<reference evidence="3" key="1">
    <citation type="journal article" date="2019" name="Gigascience">
        <title>De novo genome assembly of the endangered Acer yangbiense, a plant species with extremely small populations endemic to Yunnan Province, China.</title>
        <authorList>
            <person name="Yang J."/>
            <person name="Wariss H.M."/>
            <person name="Tao L."/>
            <person name="Zhang R."/>
            <person name="Yun Q."/>
            <person name="Hollingsworth P."/>
            <person name="Dao Z."/>
            <person name="Luo G."/>
            <person name="Guo H."/>
            <person name="Ma Y."/>
            <person name="Sun W."/>
        </authorList>
    </citation>
    <scope>NUCLEOTIDE SEQUENCE [LARGE SCALE GENOMIC DNA]</scope>
    <source>
        <strain evidence="3">cv. Malutang</strain>
    </source>
</reference>
<accession>A0A5C7H429</accession>
<dbReference type="PANTHER" id="PTHR46419:SF2">
    <property type="entry name" value="ADP-RIBOSYLATION FACTOR GTPASE-ACTIVATING PROTEIN AGD5"/>
    <property type="match status" value="1"/>
</dbReference>
<name>A0A5C7H429_9ROSI</name>
<keyword evidence="3" id="KW-1185">Reference proteome</keyword>
<evidence type="ECO:0008006" key="4">
    <source>
        <dbReference type="Google" id="ProtNLM"/>
    </source>
</evidence>
<dbReference type="InterPro" id="IPR037278">
    <property type="entry name" value="ARFGAP/RecO"/>
</dbReference>
<dbReference type="Proteomes" id="UP000323000">
    <property type="component" value="Chromosome 11"/>
</dbReference>
<evidence type="ECO:0000313" key="2">
    <source>
        <dbReference type="EMBL" id="TXG51753.1"/>
    </source>
</evidence>
<gene>
    <name evidence="2" type="ORF">EZV62_024277</name>
</gene>
<dbReference type="InterPro" id="IPR038508">
    <property type="entry name" value="ArfGAP_dom_sf"/>
</dbReference>
<dbReference type="GO" id="GO:0005096">
    <property type="term" value="F:GTPase activator activity"/>
    <property type="evidence" value="ECO:0007669"/>
    <property type="project" value="InterPro"/>
</dbReference>
<dbReference type="EMBL" id="VAHF01000011">
    <property type="protein sequence ID" value="TXG51753.1"/>
    <property type="molecule type" value="Genomic_DNA"/>
</dbReference>
<feature type="region of interest" description="Disordered" evidence="1">
    <location>
        <begin position="151"/>
        <end position="174"/>
    </location>
</feature>
<evidence type="ECO:0000313" key="3">
    <source>
        <dbReference type="Proteomes" id="UP000323000"/>
    </source>
</evidence>
<dbReference type="Gene3D" id="1.10.220.150">
    <property type="entry name" value="Arf GTPase activating protein"/>
    <property type="match status" value="2"/>
</dbReference>
<comment type="caution">
    <text evidence="2">The sequence shown here is derived from an EMBL/GenBank/DDBJ whole genome shotgun (WGS) entry which is preliminary data.</text>
</comment>
<dbReference type="InterPro" id="IPR044520">
    <property type="entry name" value="ARF_GAP_AGD5/15"/>
</dbReference>
<dbReference type="OrthoDB" id="10266696at2759"/>
<dbReference type="PANTHER" id="PTHR46419">
    <property type="entry name" value="ADP-RIBOSYLATION FACTOR GTPASE-ACTIVATING PROTEIN AGD5"/>
    <property type="match status" value="1"/>
</dbReference>
<proteinExistence type="predicted"/>
<evidence type="ECO:0000256" key="1">
    <source>
        <dbReference type="SAM" id="MobiDB-lite"/>
    </source>
</evidence>
<dbReference type="SUPFAM" id="SSF57863">
    <property type="entry name" value="ArfGap/RecO-like zinc finger"/>
    <property type="match status" value="1"/>
</dbReference>
<protein>
    <recommendedName>
        <fullName evidence="4">Arf-GAP domain-containing protein</fullName>
    </recommendedName>
</protein>
<dbReference type="AlphaFoldDB" id="A0A5C7H429"/>
<sequence length="174" mass="19695">MNQKASVSKELNARHNKILEGLLKLGENRECADCQSRNPSKSWSAYFTGTIYHSGYVATGAAMGNDKSNKYWEAQLPPDCDRRSFEKFIRAKYAEKRWVRKGETQAIPIPRRTRNLSLEEKILTQHMSQITPPPLRSRKGSLDMSIANTPAVANKDHSHSHSHSPSPSLWATFD</sequence>
<organism evidence="2 3">
    <name type="scientific">Acer yangbiense</name>
    <dbReference type="NCBI Taxonomy" id="1000413"/>
    <lineage>
        <taxon>Eukaryota</taxon>
        <taxon>Viridiplantae</taxon>
        <taxon>Streptophyta</taxon>
        <taxon>Embryophyta</taxon>
        <taxon>Tracheophyta</taxon>
        <taxon>Spermatophyta</taxon>
        <taxon>Magnoliopsida</taxon>
        <taxon>eudicotyledons</taxon>
        <taxon>Gunneridae</taxon>
        <taxon>Pentapetalae</taxon>
        <taxon>rosids</taxon>
        <taxon>malvids</taxon>
        <taxon>Sapindales</taxon>
        <taxon>Sapindaceae</taxon>
        <taxon>Hippocastanoideae</taxon>
        <taxon>Acereae</taxon>
        <taxon>Acer</taxon>
    </lineage>
</organism>